<evidence type="ECO:0000313" key="4">
    <source>
        <dbReference type="Proteomes" id="UP000285430"/>
    </source>
</evidence>
<keyword evidence="1" id="KW-1133">Transmembrane helix</keyword>
<dbReference type="VEuPathDB" id="FungiDB:H257_15236"/>
<name>A0A418EAZ7_APHAT</name>
<organism evidence="3 4">
    <name type="scientific">Aphanomyces astaci</name>
    <name type="common">Crayfish plague agent</name>
    <dbReference type="NCBI Taxonomy" id="112090"/>
    <lineage>
        <taxon>Eukaryota</taxon>
        <taxon>Sar</taxon>
        <taxon>Stramenopiles</taxon>
        <taxon>Oomycota</taxon>
        <taxon>Saprolegniomycetes</taxon>
        <taxon>Saprolegniales</taxon>
        <taxon>Verrucalvaceae</taxon>
        <taxon>Aphanomyces</taxon>
    </lineage>
</organism>
<feature type="domain" description="DDE-1" evidence="2">
    <location>
        <begin position="205"/>
        <end position="324"/>
    </location>
</feature>
<feature type="transmembrane region" description="Helical" evidence="1">
    <location>
        <begin position="650"/>
        <end position="676"/>
    </location>
</feature>
<evidence type="ECO:0000259" key="2">
    <source>
        <dbReference type="Pfam" id="PF03184"/>
    </source>
</evidence>
<accession>A0A418EAZ7</accession>
<sequence length="868" mass="98197">MFKSNTTCHAVLSITFEMEQRKRHQLRYTNGQRKALLQEFHEANETSERKFCRDKHLAYSTWQGWRLKEDNIMANKRHNRLATTMGSQGHTTVIPFKDELLAYMRDRRGTERWRRNRFVAYSCASHTATAFIFGIPCISKATQQVLDEVWLGYAATFWNKYGHYDKKHILNVDETSVFFDMPPGKTLAEIGQSSKVSDGEKHSHREKLPMFFILKETPGGVIERHELGTYPPGHFYVVQSNAWMDERVCSMYLDEVLAPCIDDASVLLVDNLACHVSEASHDKVAETHFSVVEPLPPNSTSRCQPLDVGVMGPLKAMLKTAWLLEEDNRSGDEIFTAQEKRLARQLAVSAKPVVVHVGLHWTSLVVSCLFTLNLVAMPFYFYLHMPIIPVEEEAVPGVNSTRAYVTSMQARYTPRLANQVYVSDVHSGIIALRTDLSSELLGLCDNHKALLVSRIQGSVFFSPSIQAMTIEFVCGKNHTNVDALWGHYYFGVHVANSVLWSSQHGDVSTICYLFDPFVHYWTCSILEFLSRVFLSGYIAHQCWRYFYDPVAQLFGDLRSNPQGKTCRNVQLVIGEPTSLVVSNAWIVLAFTMDILLHPGTLGSATLRLIQPFNVWGGVLGSLYFGRLVWVSYAALWLWNYLYKHSARLSPVSCTVCAWTTTVLGVVLTKIDFIWTLALQLFMAMFNVHQAVEAIDVTFGTIVSCVLYGLVPFGLAYVEGTYWRLCWAKINPTSFNGRAHRLAHGDVKLRFLTWLYRVHNKQDDATKSDRGSIYKLFAMDERSQRNATVSQNSTDCYVRSLSATMHQLDVARVSLASRIKWHKDMSLTFQSNLSTTSVLGELHVSEASDNSSSGPSVTLVGAKNALWVQ</sequence>
<gene>
    <name evidence="3" type="ORF">DYB37_008123</name>
</gene>
<dbReference type="VEuPathDB" id="FungiDB:H257_15132"/>
<keyword evidence="1" id="KW-0472">Membrane</keyword>
<reference evidence="3 4" key="1">
    <citation type="submission" date="2018-08" db="EMBL/GenBank/DDBJ databases">
        <title>Aphanomyces genome sequencing and annotation.</title>
        <authorList>
            <person name="Minardi D."/>
            <person name="Oidtmann B."/>
            <person name="Van Der Giezen M."/>
            <person name="Studholme D.J."/>
        </authorList>
    </citation>
    <scope>NUCLEOTIDE SEQUENCE [LARGE SCALE GENOMIC DNA]</scope>
    <source>
        <strain evidence="3 4">Da</strain>
    </source>
</reference>
<dbReference type="Proteomes" id="UP000285430">
    <property type="component" value="Unassembled WGS sequence"/>
</dbReference>
<evidence type="ECO:0000256" key="1">
    <source>
        <dbReference type="SAM" id="Phobius"/>
    </source>
</evidence>
<dbReference type="GO" id="GO:0005634">
    <property type="term" value="C:nucleus"/>
    <property type="evidence" value="ECO:0007669"/>
    <property type="project" value="TreeGrafter"/>
</dbReference>
<dbReference type="PANTHER" id="PTHR19303">
    <property type="entry name" value="TRANSPOSON"/>
    <property type="match status" value="1"/>
</dbReference>
<dbReference type="InterPro" id="IPR050863">
    <property type="entry name" value="CenT-Element_Derived"/>
</dbReference>
<proteinExistence type="predicted"/>
<keyword evidence="1" id="KW-0812">Transmembrane</keyword>
<dbReference type="GO" id="GO:0003677">
    <property type="term" value="F:DNA binding"/>
    <property type="evidence" value="ECO:0007669"/>
    <property type="project" value="TreeGrafter"/>
</dbReference>
<dbReference type="InterPro" id="IPR004875">
    <property type="entry name" value="DDE_SF_endonuclease_dom"/>
</dbReference>
<evidence type="ECO:0000313" key="3">
    <source>
        <dbReference type="EMBL" id="RHZ09476.1"/>
    </source>
</evidence>
<feature type="transmembrane region" description="Helical" evidence="1">
    <location>
        <begin position="696"/>
        <end position="717"/>
    </location>
</feature>
<dbReference type="Pfam" id="PF03184">
    <property type="entry name" value="DDE_1"/>
    <property type="match status" value="1"/>
</dbReference>
<protein>
    <recommendedName>
        <fullName evidence="2">DDE-1 domain-containing protein</fullName>
    </recommendedName>
</protein>
<feature type="transmembrane region" description="Helical" evidence="1">
    <location>
        <begin position="616"/>
        <end position="638"/>
    </location>
</feature>
<dbReference type="PANTHER" id="PTHR19303:SF57">
    <property type="entry name" value="HTH CENPB-TYPE DOMAIN-CONTAINING PROTEIN"/>
    <property type="match status" value="1"/>
</dbReference>
<dbReference type="AlphaFoldDB" id="A0A418EAZ7"/>
<comment type="caution">
    <text evidence="3">The sequence shown here is derived from an EMBL/GenBank/DDBJ whole genome shotgun (WGS) entry which is preliminary data.</text>
</comment>
<dbReference type="EMBL" id="QUTH01005523">
    <property type="protein sequence ID" value="RHZ09476.1"/>
    <property type="molecule type" value="Genomic_DNA"/>
</dbReference>